<dbReference type="AlphaFoldDB" id="A0A0E9QTB7"/>
<reference evidence="1" key="1">
    <citation type="submission" date="2014-11" db="EMBL/GenBank/DDBJ databases">
        <authorList>
            <person name="Amaro Gonzalez C."/>
        </authorList>
    </citation>
    <scope>NUCLEOTIDE SEQUENCE</scope>
</reference>
<accession>A0A0E9QTB7</accession>
<protein>
    <submittedName>
        <fullName evidence="1">Uncharacterized protein</fullName>
    </submittedName>
</protein>
<sequence length="17" mass="1884">MMENNETSELCIVVTGN</sequence>
<organism evidence="1">
    <name type="scientific">Anguilla anguilla</name>
    <name type="common">European freshwater eel</name>
    <name type="synonym">Muraena anguilla</name>
    <dbReference type="NCBI Taxonomy" id="7936"/>
    <lineage>
        <taxon>Eukaryota</taxon>
        <taxon>Metazoa</taxon>
        <taxon>Chordata</taxon>
        <taxon>Craniata</taxon>
        <taxon>Vertebrata</taxon>
        <taxon>Euteleostomi</taxon>
        <taxon>Actinopterygii</taxon>
        <taxon>Neopterygii</taxon>
        <taxon>Teleostei</taxon>
        <taxon>Anguilliformes</taxon>
        <taxon>Anguillidae</taxon>
        <taxon>Anguilla</taxon>
    </lineage>
</organism>
<name>A0A0E9QTB7_ANGAN</name>
<evidence type="ECO:0000313" key="1">
    <source>
        <dbReference type="EMBL" id="JAH19505.1"/>
    </source>
</evidence>
<reference evidence="1" key="2">
    <citation type="journal article" date="2015" name="Fish Shellfish Immunol.">
        <title>Early steps in the European eel (Anguilla anguilla)-Vibrio vulnificus interaction in the gills: Role of the RtxA13 toxin.</title>
        <authorList>
            <person name="Callol A."/>
            <person name="Pajuelo D."/>
            <person name="Ebbesson L."/>
            <person name="Teles M."/>
            <person name="MacKenzie S."/>
            <person name="Amaro C."/>
        </authorList>
    </citation>
    <scope>NUCLEOTIDE SEQUENCE</scope>
</reference>
<proteinExistence type="predicted"/>
<dbReference type="EMBL" id="GBXM01089072">
    <property type="protein sequence ID" value="JAH19505.1"/>
    <property type="molecule type" value="Transcribed_RNA"/>
</dbReference>